<dbReference type="PANTHER" id="PTHR48078:SF2">
    <property type="entry name" value="CATABOLIC L-SERINE_THREONINE DEHYDRATASE"/>
    <property type="match status" value="1"/>
</dbReference>
<dbReference type="GO" id="GO:0016846">
    <property type="term" value="F:carbon-sulfur lyase activity"/>
    <property type="evidence" value="ECO:0007669"/>
    <property type="project" value="UniProtKB-ARBA"/>
</dbReference>
<feature type="domain" description="Tryptophan synthase beta chain-like PALP" evidence="8">
    <location>
        <begin position="4"/>
        <end position="289"/>
    </location>
</feature>
<comment type="cofactor">
    <cofactor evidence="1">
        <name>pyridoxal 5'-phosphate</name>
        <dbReference type="ChEBI" id="CHEBI:597326"/>
    </cofactor>
</comment>
<dbReference type="InterPro" id="IPR000634">
    <property type="entry name" value="Ser/Thr_deHydtase_PyrdxlP-BS"/>
</dbReference>
<name>A0A1I1JAP6_9GAMM</name>
<dbReference type="Pfam" id="PF00291">
    <property type="entry name" value="PALP"/>
    <property type="match status" value="1"/>
</dbReference>
<evidence type="ECO:0000256" key="3">
    <source>
        <dbReference type="ARBA" id="ARBA00010869"/>
    </source>
</evidence>
<protein>
    <recommendedName>
        <fullName evidence="4">L-serine ammonia-lyase</fullName>
        <ecNumber evidence="4">4.3.1.17</ecNumber>
    </recommendedName>
</protein>
<evidence type="ECO:0000256" key="7">
    <source>
        <dbReference type="ARBA" id="ARBA00049406"/>
    </source>
</evidence>
<keyword evidence="5" id="KW-0663">Pyridoxal phosphate</keyword>
<dbReference type="GO" id="GO:0009097">
    <property type="term" value="P:isoleucine biosynthetic process"/>
    <property type="evidence" value="ECO:0007669"/>
    <property type="project" value="TreeGrafter"/>
</dbReference>
<dbReference type="OrthoDB" id="9811476at2"/>
<dbReference type="InterPro" id="IPR050147">
    <property type="entry name" value="Ser/Thr_Dehydratase"/>
</dbReference>
<dbReference type="GO" id="GO:0004794">
    <property type="term" value="F:threonine deaminase activity"/>
    <property type="evidence" value="ECO:0007669"/>
    <property type="project" value="TreeGrafter"/>
</dbReference>
<comment type="similarity">
    <text evidence="2">Belongs to the ACC deaminase/D-cysteine desulfhydrase family.</text>
</comment>
<dbReference type="GO" id="GO:0006567">
    <property type="term" value="P:L-threonine catabolic process"/>
    <property type="evidence" value="ECO:0007669"/>
    <property type="project" value="TreeGrafter"/>
</dbReference>
<proteinExistence type="inferred from homology"/>
<evidence type="ECO:0000259" key="8">
    <source>
        <dbReference type="Pfam" id="PF00291"/>
    </source>
</evidence>
<dbReference type="InterPro" id="IPR036052">
    <property type="entry name" value="TrpB-like_PALP_sf"/>
</dbReference>
<evidence type="ECO:0000256" key="4">
    <source>
        <dbReference type="ARBA" id="ARBA00012093"/>
    </source>
</evidence>
<dbReference type="GO" id="GO:0030170">
    <property type="term" value="F:pyridoxal phosphate binding"/>
    <property type="evidence" value="ECO:0007669"/>
    <property type="project" value="InterPro"/>
</dbReference>
<dbReference type="SUPFAM" id="SSF53686">
    <property type="entry name" value="Tryptophan synthase beta subunit-like PLP-dependent enzymes"/>
    <property type="match status" value="1"/>
</dbReference>
<dbReference type="GO" id="GO:0003941">
    <property type="term" value="F:L-serine ammonia-lyase activity"/>
    <property type="evidence" value="ECO:0007669"/>
    <property type="project" value="UniProtKB-EC"/>
</dbReference>
<evidence type="ECO:0000256" key="6">
    <source>
        <dbReference type="ARBA" id="ARBA00023239"/>
    </source>
</evidence>
<evidence type="ECO:0000256" key="2">
    <source>
        <dbReference type="ARBA" id="ARBA00008639"/>
    </source>
</evidence>
<evidence type="ECO:0000313" key="10">
    <source>
        <dbReference type="Proteomes" id="UP000199058"/>
    </source>
</evidence>
<organism evidence="9 10">
    <name type="scientific">Marinospirillum celere</name>
    <dbReference type="NCBI Taxonomy" id="1122252"/>
    <lineage>
        <taxon>Bacteria</taxon>
        <taxon>Pseudomonadati</taxon>
        <taxon>Pseudomonadota</taxon>
        <taxon>Gammaproteobacteria</taxon>
        <taxon>Oceanospirillales</taxon>
        <taxon>Oceanospirillaceae</taxon>
        <taxon>Marinospirillum</taxon>
    </lineage>
</organism>
<accession>A0A1I1JAP6</accession>
<dbReference type="PIRSF" id="PIRSF006278">
    <property type="entry name" value="ACCD_DCysDesulf"/>
    <property type="match status" value="1"/>
</dbReference>
<dbReference type="InterPro" id="IPR001926">
    <property type="entry name" value="TrpB-like_PALP"/>
</dbReference>
<dbReference type="EC" id="4.3.1.17" evidence="4"/>
<comment type="similarity">
    <text evidence="3">Belongs to the serine/threonine dehydratase family.</text>
</comment>
<dbReference type="GO" id="GO:0006565">
    <property type="term" value="P:L-serine catabolic process"/>
    <property type="evidence" value="ECO:0007669"/>
    <property type="project" value="TreeGrafter"/>
</dbReference>
<sequence>MTLHIETPLIESRAMSFASGRSVWLKLDAMQPSGSFKLRGIGLACETYLARGARRFISSSGGNAGLAVAYAGRRLGVPVVVVVPETTSERAKALLELEKAEVIVQGSSWQEANAYTQSLIRESDAFLHPFDDPLLWQGHATLIDEVFHFGLKPDALVLSVGGGGLMSGVIEGLYRNGWQDIPVFAVETMGAASFHAALNAGHTVELDQITSVATSLGAKRVCEQAFDWSKKHSIQSVLVSDQSALTACERFLDDHRLLVEPACGASLAAIYEKIPELDEFNNILVVVCGGATTTIEQLRKLKLPALNSIGEKNNENPD</sequence>
<dbReference type="PROSITE" id="PS00165">
    <property type="entry name" value="DEHYDRATASE_SER_THR"/>
    <property type="match status" value="1"/>
</dbReference>
<dbReference type="RefSeq" id="WP_091964747.1">
    <property type="nucleotide sequence ID" value="NZ_FOLH01000006.1"/>
</dbReference>
<dbReference type="Gene3D" id="3.40.50.1100">
    <property type="match status" value="2"/>
</dbReference>
<dbReference type="STRING" id="1122252.SAMN05660443_2711"/>
<comment type="catalytic activity">
    <reaction evidence="7">
        <text>L-serine = pyruvate + NH4(+)</text>
        <dbReference type="Rhea" id="RHEA:19169"/>
        <dbReference type="ChEBI" id="CHEBI:15361"/>
        <dbReference type="ChEBI" id="CHEBI:28938"/>
        <dbReference type="ChEBI" id="CHEBI:33384"/>
        <dbReference type="EC" id="4.3.1.17"/>
    </reaction>
</comment>
<evidence type="ECO:0000313" key="9">
    <source>
        <dbReference type="EMBL" id="SFC45657.1"/>
    </source>
</evidence>
<dbReference type="Proteomes" id="UP000199058">
    <property type="component" value="Unassembled WGS sequence"/>
</dbReference>
<gene>
    <name evidence="9" type="ORF">SAMN05660443_2711</name>
</gene>
<dbReference type="EMBL" id="FOLH01000006">
    <property type="protein sequence ID" value="SFC45657.1"/>
    <property type="molecule type" value="Genomic_DNA"/>
</dbReference>
<dbReference type="InterPro" id="IPR027278">
    <property type="entry name" value="ACCD_DCysDesulf"/>
</dbReference>
<reference evidence="9 10" key="1">
    <citation type="submission" date="2016-10" db="EMBL/GenBank/DDBJ databases">
        <authorList>
            <person name="de Groot N.N."/>
        </authorList>
    </citation>
    <scope>NUCLEOTIDE SEQUENCE [LARGE SCALE GENOMIC DNA]</scope>
    <source>
        <strain evidence="9 10">DSM 18438</strain>
    </source>
</reference>
<evidence type="ECO:0000256" key="5">
    <source>
        <dbReference type="ARBA" id="ARBA00022898"/>
    </source>
</evidence>
<dbReference type="CDD" id="cd06448">
    <property type="entry name" value="L-Ser-dehyd"/>
    <property type="match status" value="1"/>
</dbReference>
<evidence type="ECO:0000256" key="1">
    <source>
        <dbReference type="ARBA" id="ARBA00001933"/>
    </source>
</evidence>
<dbReference type="AlphaFoldDB" id="A0A1I1JAP6"/>
<keyword evidence="10" id="KW-1185">Reference proteome</keyword>
<keyword evidence="6 9" id="KW-0456">Lyase</keyword>
<dbReference type="PANTHER" id="PTHR48078">
    <property type="entry name" value="THREONINE DEHYDRATASE, MITOCHONDRIAL-RELATED"/>
    <property type="match status" value="1"/>
</dbReference>